<comment type="caution">
    <text evidence="2">The sequence shown here is derived from an EMBL/GenBank/DDBJ whole genome shotgun (WGS) entry which is preliminary data.</text>
</comment>
<accession>A0A1E5C597</accession>
<dbReference type="Pfam" id="PF13599">
    <property type="entry name" value="Pentapeptide_4"/>
    <property type="match status" value="1"/>
</dbReference>
<sequence>MALKDHIKEKFQDKEFDEDESGSNYSKKIFERVFAVGKTFTDVNFIQTNFSACYFRNCRFIRCNFTGASFKECYLMGSNFPECTFKYTTFSSTHLDDKFLDNYLPPEENLARDLVRALRVNFSQVGNYEGVNKAAELEVKLTGVHLYKATYSKEAYYRTKEKYSGLSRVGYFISHAKWRFLDLIWGNGESIFRVILSSFLFVFIISLLVFTPCEIDFNDAFFSTLYQFWGVRPELILPKYISMFLTVGRLIFFSLFISILIKKLAKR</sequence>
<dbReference type="Proteomes" id="UP000095039">
    <property type="component" value="Unassembled WGS sequence"/>
</dbReference>
<keyword evidence="1" id="KW-0812">Transmembrane</keyword>
<evidence type="ECO:0000313" key="3">
    <source>
        <dbReference type="Proteomes" id="UP000095039"/>
    </source>
</evidence>
<dbReference type="EMBL" id="AJWN02000064">
    <property type="protein sequence ID" value="OEE60617.1"/>
    <property type="molecule type" value="Genomic_DNA"/>
</dbReference>
<evidence type="ECO:0000256" key="1">
    <source>
        <dbReference type="SAM" id="Phobius"/>
    </source>
</evidence>
<dbReference type="SUPFAM" id="SSF141571">
    <property type="entry name" value="Pentapeptide repeat-like"/>
    <property type="match status" value="1"/>
</dbReference>
<evidence type="ECO:0008006" key="4">
    <source>
        <dbReference type="Google" id="ProtNLM"/>
    </source>
</evidence>
<evidence type="ECO:0000313" key="2">
    <source>
        <dbReference type="EMBL" id="OEE60617.1"/>
    </source>
</evidence>
<protein>
    <recommendedName>
        <fullName evidence="4">Pentapeptide repeat protein</fullName>
    </recommendedName>
</protein>
<dbReference type="RefSeq" id="WP_016962040.1">
    <property type="nucleotide sequence ID" value="NZ_AJWN02000064.1"/>
</dbReference>
<keyword evidence="1" id="KW-1133">Transmembrane helix</keyword>
<gene>
    <name evidence="2" type="ORF">A1OK_10475</name>
</gene>
<dbReference type="Gene3D" id="2.160.20.80">
    <property type="entry name" value="E3 ubiquitin-protein ligase SopA"/>
    <property type="match status" value="1"/>
</dbReference>
<dbReference type="InterPro" id="IPR001646">
    <property type="entry name" value="5peptide_repeat"/>
</dbReference>
<proteinExistence type="predicted"/>
<organism evidence="2 3">
    <name type="scientific">Enterovibrio norvegicus FF-454</name>
    <dbReference type="NCBI Taxonomy" id="1185651"/>
    <lineage>
        <taxon>Bacteria</taxon>
        <taxon>Pseudomonadati</taxon>
        <taxon>Pseudomonadota</taxon>
        <taxon>Gammaproteobacteria</taxon>
        <taxon>Vibrionales</taxon>
        <taxon>Vibrionaceae</taxon>
        <taxon>Enterovibrio</taxon>
    </lineage>
</organism>
<reference evidence="2 3" key="1">
    <citation type="journal article" date="2012" name="Science">
        <title>Ecological populations of bacteria act as socially cohesive units of antibiotic production and resistance.</title>
        <authorList>
            <person name="Cordero O.X."/>
            <person name="Wildschutte H."/>
            <person name="Kirkup B."/>
            <person name="Proehl S."/>
            <person name="Ngo L."/>
            <person name="Hussain F."/>
            <person name="Le Roux F."/>
            <person name="Mincer T."/>
            <person name="Polz M.F."/>
        </authorList>
    </citation>
    <scope>NUCLEOTIDE SEQUENCE [LARGE SCALE GENOMIC DNA]</scope>
    <source>
        <strain evidence="2 3">FF-454</strain>
    </source>
</reference>
<feature type="transmembrane region" description="Helical" evidence="1">
    <location>
        <begin position="191"/>
        <end position="210"/>
    </location>
</feature>
<keyword evidence="1" id="KW-0472">Membrane</keyword>
<feature type="transmembrane region" description="Helical" evidence="1">
    <location>
        <begin position="240"/>
        <end position="261"/>
    </location>
</feature>
<keyword evidence="3" id="KW-1185">Reference proteome</keyword>
<name>A0A1E5C597_9GAMM</name>
<dbReference type="AlphaFoldDB" id="A0A1E5C597"/>